<dbReference type="Pfam" id="PF03170">
    <property type="entry name" value="BcsB"/>
    <property type="match status" value="1"/>
</dbReference>
<feature type="compositionally biased region" description="Low complexity" evidence="7">
    <location>
        <begin position="34"/>
        <end position="43"/>
    </location>
</feature>
<keyword evidence="6" id="KW-0135">Cellulose biosynthesis</keyword>
<keyword evidence="6" id="KW-0973">c-di-GMP</keyword>
<comment type="pathway">
    <text evidence="6">Glycan metabolism; bacterial cellulose biosynthesis.</text>
</comment>
<keyword evidence="4 6" id="KW-1133">Transmembrane helix</keyword>
<dbReference type="PANTHER" id="PTHR39083">
    <property type="entry name" value="CYCLIC DI-GMP-BINDING PROTEIN"/>
    <property type="match status" value="1"/>
</dbReference>
<dbReference type="PANTHER" id="PTHR39083:SF1">
    <property type="entry name" value="CYCLIC DI-GMP-BINDING PROTEIN"/>
    <property type="match status" value="1"/>
</dbReference>
<keyword evidence="6" id="KW-0997">Cell inner membrane</keyword>
<dbReference type="InterPro" id="IPR018513">
    <property type="entry name" value="Cell_synthase_bac"/>
</dbReference>
<comment type="function">
    <text evidence="6">Binds the cellulose synthase activator, bis-(3'-5') cyclic diguanylic acid (c-di-GMP).</text>
</comment>
<accession>A0A931BYL1</accession>
<dbReference type="Gene3D" id="2.60.120.260">
    <property type="entry name" value="Galactose-binding domain-like"/>
    <property type="match status" value="2"/>
</dbReference>
<evidence type="ECO:0000313" key="9">
    <source>
        <dbReference type="Proteomes" id="UP000599312"/>
    </source>
</evidence>
<keyword evidence="6" id="KW-0732">Signal</keyword>
<feature type="chain" id="PRO_5038158839" description="Cyclic di-GMP-binding protein" evidence="6">
    <location>
        <begin position="23"/>
        <end position="874"/>
    </location>
</feature>
<protein>
    <recommendedName>
        <fullName evidence="6">Cyclic di-GMP-binding protein</fullName>
    </recommendedName>
    <alternativeName>
        <fullName evidence="6">Cellulose synthase regulatory subunit</fullName>
    </alternativeName>
</protein>
<evidence type="ECO:0000256" key="3">
    <source>
        <dbReference type="ARBA" id="ARBA00022692"/>
    </source>
</evidence>
<comment type="subunit">
    <text evidence="6">Tightly associated with the cellulose synthase catalytic subunit.</text>
</comment>
<keyword evidence="9" id="KW-1185">Reference proteome</keyword>
<evidence type="ECO:0000313" key="8">
    <source>
        <dbReference type="EMBL" id="MBF9235202.1"/>
    </source>
</evidence>
<evidence type="ECO:0000256" key="2">
    <source>
        <dbReference type="ARBA" id="ARBA00022475"/>
    </source>
</evidence>
<dbReference type="GO" id="GO:0006011">
    <property type="term" value="P:UDP-alpha-D-glucose metabolic process"/>
    <property type="evidence" value="ECO:0007669"/>
    <property type="project" value="InterPro"/>
</dbReference>
<comment type="subcellular location">
    <subcellularLocation>
        <location evidence="6">Cell inner membrane</location>
    </subcellularLocation>
    <subcellularLocation>
        <location evidence="1">Cell membrane</location>
        <topology evidence="1">Single-pass membrane protein</topology>
    </subcellularLocation>
</comment>
<gene>
    <name evidence="8" type="ORF">I2H38_17650</name>
</gene>
<evidence type="ECO:0000256" key="5">
    <source>
        <dbReference type="ARBA" id="ARBA00023136"/>
    </source>
</evidence>
<feature type="signal peptide" evidence="6">
    <location>
        <begin position="1"/>
        <end position="22"/>
    </location>
</feature>
<feature type="transmembrane region" description="Helical" evidence="6">
    <location>
        <begin position="845"/>
        <end position="867"/>
    </location>
</feature>
<feature type="compositionally biased region" description="Low complexity" evidence="7">
    <location>
        <begin position="91"/>
        <end position="104"/>
    </location>
</feature>
<dbReference type="GO" id="GO:0030244">
    <property type="term" value="P:cellulose biosynthetic process"/>
    <property type="evidence" value="ECO:0007669"/>
    <property type="project" value="UniProtKB-KW"/>
</dbReference>
<dbReference type="RefSeq" id="WP_196273190.1">
    <property type="nucleotide sequence ID" value="NZ_JADQDO010000010.1"/>
</dbReference>
<evidence type="ECO:0000256" key="7">
    <source>
        <dbReference type="SAM" id="MobiDB-lite"/>
    </source>
</evidence>
<keyword evidence="2 6" id="KW-1003">Cell membrane</keyword>
<comment type="similarity">
    <text evidence="6">Belongs to the AcsB/BcsB family.</text>
</comment>
<feature type="compositionally biased region" description="Low complexity" evidence="7">
    <location>
        <begin position="71"/>
        <end position="82"/>
    </location>
</feature>
<feature type="compositionally biased region" description="Polar residues" evidence="7">
    <location>
        <begin position="109"/>
        <end position="123"/>
    </location>
</feature>
<name>A0A931BYL1_9HYPH</name>
<dbReference type="EMBL" id="JADQDO010000010">
    <property type="protein sequence ID" value="MBF9235202.1"/>
    <property type="molecule type" value="Genomic_DNA"/>
</dbReference>
<dbReference type="AlphaFoldDB" id="A0A931BYL1"/>
<keyword evidence="5 6" id="KW-0472">Membrane</keyword>
<proteinExistence type="inferred from homology"/>
<evidence type="ECO:0000256" key="6">
    <source>
        <dbReference type="RuleBase" id="RU365021"/>
    </source>
</evidence>
<reference evidence="8" key="1">
    <citation type="submission" date="2020-11" db="EMBL/GenBank/DDBJ databases">
        <authorList>
            <person name="Kim M.K."/>
        </authorList>
    </citation>
    <scope>NUCLEOTIDE SEQUENCE</scope>
    <source>
        <strain evidence="8">BT350</strain>
    </source>
</reference>
<sequence length="874" mass="94262">MRALLISFMLGFEVLGAGHALAQTTPFNMSPDKPSAAAPAQSLPQPPSPGADNAATAAPFDMQLAPPPAPATSTAQAPTAAPFDMNPQGTRPSSAAPRAGAPASVGLPQPTTKPSNPNATTPVSAALPSRGPIRFERPILPFENIRFEGETDTRSWAFHLTQDEAASGASISVGYQNAVVVMPEASRLRAIVNGESVVDIPIASSQTIQRVIIPIRAGLLRTGQNIIRMEAVQRHRTDCTVRATYELWTDVDAASTKLIFADGAPKTLRSLEDLPAIGLDTTGVTTIRVIAPRIYRPEIRDRLLRLVQLVALRGRYAHPVIRVMESDPGPSPVGTIKVFMGLASELRGTVAALPDAAAIQPLAIMMQEAGSGAPSLIVSGPSWGDLDTAINIVGAPVLNAVNLDRDRVDTASWLWPEVPTYFGNRSIRFAELGVPTQEFSGRRLRSRFAINLPSDFFATDYGEATLYLDSAHTSSVKPGSHVDIYVNGRISATMTITSRGNIFRRQPIRIPMKNFKPGINQLSFEAVLLTDADDRCAPGETLSETNRFVLFDTTSLSVPDFGRMGRRPDLASLSTGSFPFGDLPATVVLARPDPLNYAASGTLLARMARDAGAPVRAQFANAAGAGDQSIIFVGAVDQLPVGMLARVNLSENLRTLWQSTPAPSRFAPPAQPEPAGQQVANADFSLPVSRTPLDRGDPVSTDEVRRRWADTLQRRGIIQQTLDSMREWMEQTFNLSLASLSLEDKGTINFEPSQRVTLVLAQSRTEGSGTWTLVTARTEETLAEEMVRLTDPILWSQVSGRAAALDPNEARLEIQPTRGYTFVQTQPFSLLNLRLVAANWMSTNILQYALLIVACCVLLGFATYLLLSRLGRQS</sequence>
<evidence type="ECO:0000256" key="1">
    <source>
        <dbReference type="ARBA" id="ARBA00004162"/>
    </source>
</evidence>
<comment type="caution">
    <text evidence="8">The sequence shown here is derived from an EMBL/GenBank/DDBJ whole genome shotgun (WGS) entry which is preliminary data.</text>
</comment>
<dbReference type="Proteomes" id="UP000599312">
    <property type="component" value="Unassembled WGS sequence"/>
</dbReference>
<organism evidence="8 9">
    <name type="scientific">Microvirga alba</name>
    <dbReference type="NCBI Taxonomy" id="2791025"/>
    <lineage>
        <taxon>Bacteria</taxon>
        <taxon>Pseudomonadati</taxon>
        <taxon>Pseudomonadota</taxon>
        <taxon>Alphaproteobacteria</taxon>
        <taxon>Hyphomicrobiales</taxon>
        <taxon>Methylobacteriaceae</taxon>
        <taxon>Microvirga</taxon>
    </lineage>
</organism>
<dbReference type="GO" id="GO:0005886">
    <property type="term" value="C:plasma membrane"/>
    <property type="evidence" value="ECO:0007669"/>
    <property type="project" value="UniProtKB-SubCell"/>
</dbReference>
<evidence type="ECO:0000256" key="4">
    <source>
        <dbReference type="ARBA" id="ARBA00022989"/>
    </source>
</evidence>
<keyword evidence="3 6" id="KW-0812">Transmembrane</keyword>
<feature type="region of interest" description="Disordered" evidence="7">
    <location>
        <begin position="26"/>
        <end position="129"/>
    </location>
</feature>